<dbReference type="SUPFAM" id="SSF56059">
    <property type="entry name" value="Glutathione synthetase ATP-binding domain-like"/>
    <property type="match status" value="1"/>
</dbReference>
<sequence>MKIVSFDALRSLHLPNVQYIKPENMYAHLDDIRAADWVIFPEYWQLNALVHGLKKRIFPSLSSYMVGHDKVEMTRTFMTIIPMNHPYTEIVANTPYEADRIWDIMPTPFVAKIPRSSMGNGVFLIDNTIQWREYLEKSSVIYAQEYLPIDRDLRVVWVGGKVVSGYWRLQADKGFYNNISQGGKVEVALIPKEALDLVHFVATSLGIDHGGFDIAMVGSIPYLIEFNRIFGNQGVKDLQQSVDASIIEYLENELPTENMVDMIV</sequence>
<dbReference type="Pfam" id="PF08443">
    <property type="entry name" value="RimK"/>
    <property type="match status" value="1"/>
</dbReference>
<evidence type="ECO:0000256" key="2">
    <source>
        <dbReference type="PROSITE-ProRule" id="PRU00409"/>
    </source>
</evidence>
<proteinExistence type="predicted"/>
<dbReference type="EMBL" id="JAEMUH010000014">
    <property type="protein sequence ID" value="MBJ7551978.1"/>
    <property type="molecule type" value="Genomic_DNA"/>
</dbReference>
<dbReference type="RefSeq" id="WP_199463562.1">
    <property type="nucleotide sequence ID" value="NZ_JAEMUH010000014.1"/>
</dbReference>
<dbReference type="InterPro" id="IPR011761">
    <property type="entry name" value="ATP-grasp"/>
</dbReference>
<dbReference type="PROSITE" id="PS50975">
    <property type="entry name" value="ATP_GRASP"/>
    <property type="match status" value="1"/>
</dbReference>
<keyword evidence="1" id="KW-0464">Manganese</keyword>
<gene>
    <name evidence="4" type="ORF">JHD44_14915</name>
</gene>
<evidence type="ECO:0000256" key="1">
    <source>
        <dbReference type="ARBA" id="ARBA00023211"/>
    </source>
</evidence>
<keyword evidence="5" id="KW-1185">Reference proteome</keyword>
<keyword evidence="2" id="KW-0067">ATP-binding</keyword>
<evidence type="ECO:0000313" key="4">
    <source>
        <dbReference type="EMBL" id="MBJ7551978.1"/>
    </source>
</evidence>
<dbReference type="Gene3D" id="3.30.470.20">
    <property type="entry name" value="ATP-grasp fold, B domain"/>
    <property type="match status" value="1"/>
</dbReference>
<reference evidence="4 5" key="1">
    <citation type="submission" date="2020-12" db="EMBL/GenBank/DDBJ databases">
        <title>Comparative genome analysis of fungal antagonists Marinomonas ostreistagni 398 and M. spartinae 468.</title>
        <authorList>
            <person name="Fields J.L."/>
            <person name="Mavrodi O.V."/>
            <person name="Biber P.D."/>
            <person name="Indest K.J."/>
            <person name="Mavrodi D.V."/>
        </authorList>
    </citation>
    <scope>NUCLEOTIDE SEQUENCE [LARGE SCALE GENOMIC DNA]</scope>
    <source>
        <strain evidence="4 5">USM7</strain>
    </source>
</reference>
<feature type="domain" description="ATP-grasp" evidence="3">
    <location>
        <begin position="75"/>
        <end position="255"/>
    </location>
</feature>
<accession>A0ABS0ZFN6</accession>
<dbReference type="InterPro" id="IPR013651">
    <property type="entry name" value="ATP-grasp_RimK-type"/>
</dbReference>
<keyword evidence="2" id="KW-0547">Nucleotide-binding</keyword>
<evidence type="ECO:0000259" key="3">
    <source>
        <dbReference type="PROSITE" id="PS50975"/>
    </source>
</evidence>
<organism evidence="4 5">
    <name type="scientific">Marinomonas ostreistagni</name>
    <dbReference type="NCBI Taxonomy" id="359209"/>
    <lineage>
        <taxon>Bacteria</taxon>
        <taxon>Pseudomonadati</taxon>
        <taxon>Pseudomonadota</taxon>
        <taxon>Gammaproteobacteria</taxon>
        <taxon>Oceanospirillales</taxon>
        <taxon>Oceanospirillaceae</taxon>
        <taxon>Marinomonas</taxon>
    </lineage>
</organism>
<dbReference type="PANTHER" id="PTHR21621:SF0">
    <property type="entry name" value="BETA-CITRYLGLUTAMATE SYNTHASE B-RELATED"/>
    <property type="match status" value="1"/>
</dbReference>
<dbReference type="PANTHER" id="PTHR21621">
    <property type="entry name" value="RIBOSOMAL PROTEIN S6 MODIFICATION PROTEIN"/>
    <property type="match status" value="1"/>
</dbReference>
<name>A0ABS0ZFN6_9GAMM</name>
<protein>
    <recommendedName>
        <fullName evidence="3">ATP-grasp domain-containing protein</fullName>
    </recommendedName>
</protein>
<dbReference type="Proteomes" id="UP000598488">
    <property type="component" value="Unassembled WGS sequence"/>
</dbReference>
<comment type="caution">
    <text evidence="4">The sequence shown here is derived from an EMBL/GenBank/DDBJ whole genome shotgun (WGS) entry which is preliminary data.</text>
</comment>
<evidence type="ECO:0000313" key="5">
    <source>
        <dbReference type="Proteomes" id="UP000598488"/>
    </source>
</evidence>